<accession>A0A4S8P439</accession>
<dbReference type="OrthoDB" id="5178065at2"/>
<protein>
    <submittedName>
        <fullName evidence="2">Helix-turn-helix transcriptional regulator</fullName>
    </submittedName>
</protein>
<proteinExistence type="predicted"/>
<dbReference type="Pfam" id="PF13560">
    <property type="entry name" value="HTH_31"/>
    <property type="match status" value="1"/>
</dbReference>
<gene>
    <name evidence="2" type="ORF">E9998_22680</name>
</gene>
<dbReference type="RefSeq" id="WP_136531975.1">
    <property type="nucleotide sequence ID" value="NZ_STGX01000021.1"/>
</dbReference>
<dbReference type="AlphaFoldDB" id="A0A4S8P439"/>
<dbReference type="EMBL" id="STGX01000021">
    <property type="protein sequence ID" value="THV23602.1"/>
    <property type="molecule type" value="Genomic_DNA"/>
</dbReference>
<comment type="caution">
    <text evidence="2">The sequence shown here is derived from an EMBL/GenBank/DDBJ whole genome shotgun (WGS) entry which is preliminary data.</text>
</comment>
<sequence>MPLSRVAEWYVLADLQALCKESDLTYTQIGDELGVSARTIQNYVSGETRPKAGMAAKFAEVCGASKKRIDFLIHVISQLDSGMIVSDLNKRNILILEHGEAASGEIWKFETGYVPGPFQTERYHMELLTEPTKNRSRNWHRKHRRFSIISRRDPAPVVNVLMGINVLRQIRDWDGAEDQFNHLLEIDQWPNCEIRLLDGFHYGSEHPFEIYLPGGRPKAPPPFVYVESIDQSRHIEDAEKFGLYHGRVKDMWSSGNRIGGSLDDWIR</sequence>
<dbReference type="Pfam" id="PF19054">
    <property type="entry name" value="DUF5753"/>
    <property type="match status" value="1"/>
</dbReference>
<keyword evidence="3" id="KW-1185">Reference proteome</keyword>
<dbReference type="Gene3D" id="1.10.260.40">
    <property type="entry name" value="lambda repressor-like DNA-binding domains"/>
    <property type="match status" value="1"/>
</dbReference>
<dbReference type="Proteomes" id="UP000305792">
    <property type="component" value="Unassembled WGS sequence"/>
</dbReference>
<dbReference type="PROSITE" id="PS50943">
    <property type="entry name" value="HTH_CROC1"/>
    <property type="match status" value="1"/>
</dbReference>
<feature type="domain" description="HTH cro/C1-type" evidence="1">
    <location>
        <begin position="15"/>
        <end position="69"/>
    </location>
</feature>
<dbReference type="InterPro" id="IPR010982">
    <property type="entry name" value="Lambda_DNA-bd_dom_sf"/>
</dbReference>
<dbReference type="InterPro" id="IPR001387">
    <property type="entry name" value="Cro/C1-type_HTH"/>
</dbReference>
<organism evidence="2 3">
    <name type="scientific">Glycomyces paridis</name>
    <dbReference type="NCBI Taxonomy" id="2126555"/>
    <lineage>
        <taxon>Bacteria</taxon>
        <taxon>Bacillati</taxon>
        <taxon>Actinomycetota</taxon>
        <taxon>Actinomycetes</taxon>
        <taxon>Glycomycetales</taxon>
        <taxon>Glycomycetaceae</taxon>
        <taxon>Glycomyces</taxon>
    </lineage>
</organism>
<evidence type="ECO:0000313" key="2">
    <source>
        <dbReference type="EMBL" id="THV23602.1"/>
    </source>
</evidence>
<reference evidence="2 3" key="1">
    <citation type="journal article" date="2018" name="Int. J. Syst. Evol. Microbiol.">
        <title>Glycomyces paridis sp. nov., isolated from the medicinal plant Paris polyphylla.</title>
        <authorList>
            <person name="Fang X.M."/>
            <person name="Bai J.L."/>
            <person name="Su J."/>
            <person name="Zhao L.L."/>
            <person name="Liu H.Y."/>
            <person name="Ma B.P."/>
            <person name="Zhang Y.Q."/>
            <person name="Yu L.Y."/>
        </authorList>
    </citation>
    <scope>NUCLEOTIDE SEQUENCE [LARGE SCALE GENOMIC DNA]</scope>
    <source>
        <strain evidence="2 3">CPCC 204357</strain>
    </source>
</reference>
<dbReference type="SUPFAM" id="SSF47413">
    <property type="entry name" value="lambda repressor-like DNA-binding domains"/>
    <property type="match status" value="1"/>
</dbReference>
<name>A0A4S8P439_9ACTN</name>
<dbReference type="GO" id="GO:0003677">
    <property type="term" value="F:DNA binding"/>
    <property type="evidence" value="ECO:0007669"/>
    <property type="project" value="InterPro"/>
</dbReference>
<evidence type="ECO:0000259" key="1">
    <source>
        <dbReference type="PROSITE" id="PS50943"/>
    </source>
</evidence>
<dbReference type="SMART" id="SM00530">
    <property type="entry name" value="HTH_XRE"/>
    <property type="match status" value="1"/>
</dbReference>
<dbReference type="InterPro" id="IPR043917">
    <property type="entry name" value="DUF5753"/>
</dbReference>
<evidence type="ECO:0000313" key="3">
    <source>
        <dbReference type="Proteomes" id="UP000305792"/>
    </source>
</evidence>